<evidence type="ECO:0000313" key="2">
    <source>
        <dbReference type="Proteomes" id="UP000483820"/>
    </source>
</evidence>
<dbReference type="RefSeq" id="XP_053586882.1">
    <property type="nucleotide sequence ID" value="XM_053727305.1"/>
</dbReference>
<organism evidence="1 2">
    <name type="scientific">Caenorhabditis remanei</name>
    <name type="common">Caenorhabditis vulgaris</name>
    <dbReference type="NCBI Taxonomy" id="31234"/>
    <lineage>
        <taxon>Eukaryota</taxon>
        <taxon>Metazoa</taxon>
        <taxon>Ecdysozoa</taxon>
        <taxon>Nematoda</taxon>
        <taxon>Chromadorea</taxon>
        <taxon>Rhabditida</taxon>
        <taxon>Rhabditina</taxon>
        <taxon>Rhabditomorpha</taxon>
        <taxon>Rhabditoidea</taxon>
        <taxon>Rhabditidae</taxon>
        <taxon>Peloderinae</taxon>
        <taxon>Caenorhabditis</taxon>
    </lineage>
</organism>
<comment type="caution">
    <text evidence="1">The sequence shown here is derived from an EMBL/GenBank/DDBJ whole genome shotgun (WGS) entry which is preliminary data.</text>
</comment>
<dbReference type="AlphaFoldDB" id="A0A6A5H2J4"/>
<proteinExistence type="predicted"/>
<dbReference type="GeneID" id="9800568"/>
<accession>A0A6A5H2J4</accession>
<evidence type="ECO:0000313" key="1">
    <source>
        <dbReference type="EMBL" id="KAF1761046.1"/>
    </source>
</evidence>
<gene>
    <name evidence="1" type="ORF">GCK72_009300</name>
</gene>
<dbReference type="EMBL" id="WUAV01000003">
    <property type="protein sequence ID" value="KAF1761046.1"/>
    <property type="molecule type" value="Genomic_DNA"/>
</dbReference>
<name>A0A6A5H2J4_CAERE</name>
<dbReference type="Proteomes" id="UP000483820">
    <property type="component" value="Chromosome III"/>
</dbReference>
<sequence length="201" mass="22356">MGTEQSGLFAFLMSPSTQKSFFLYYEKIPKRNRCHLNVFLALLNHEDRICISTSRSTTSSENQIEEENDINWLKCETVDNVPRGALLITHRIIPNSSNLIGKDVTTVVLNAMMNNELIGQLSKLGKSTDVVVTGVFAKESFIASGSAIVRNVGSTIETDNIGCLIRRLTNDQHSRKRKATDCNYQLCVVEGYVPPGLISEK</sequence>
<reference evidence="1 2" key="1">
    <citation type="submission" date="2019-12" db="EMBL/GenBank/DDBJ databases">
        <title>Chromosome-level assembly of the Caenorhabditis remanei genome.</title>
        <authorList>
            <person name="Teterina A.A."/>
            <person name="Willis J.H."/>
            <person name="Phillips P.C."/>
        </authorList>
    </citation>
    <scope>NUCLEOTIDE SEQUENCE [LARGE SCALE GENOMIC DNA]</scope>
    <source>
        <strain evidence="1 2">PX506</strain>
        <tissue evidence="1">Whole organism</tissue>
    </source>
</reference>
<dbReference type="CTD" id="9800568"/>
<protein>
    <submittedName>
        <fullName evidence="1">Uncharacterized protein</fullName>
    </submittedName>
</protein>
<dbReference type="KEGG" id="crq:GCK72_009300"/>